<evidence type="ECO:0000256" key="6">
    <source>
        <dbReference type="ARBA" id="ARBA00022777"/>
    </source>
</evidence>
<dbReference type="Gene3D" id="3.30.200.20">
    <property type="entry name" value="Phosphorylase Kinase, domain 1"/>
    <property type="match status" value="1"/>
</dbReference>
<feature type="domain" description="Protein kinase" evidence="13">
    <location>
        <begin position="123"/>
        <end position="430"/>
    </location>
</feature>
<dbReference type="PROSITE" id="PS00108">
    <property type="entry name" value="PROTEIN_KINASE_ST"/>
    <property type="match status" value="1"/>
</dbReference>
<keyword evidence="8" id="KW-0539">Nucleus</keyword>
<name>A0A9W7STJ2_9PEZI</name>
<dbReference type="InterPro" id="IPR011009">
    <property type="entry name" value="Kinase-like_dom_sf"/>
</dbReference>
<evidence type="ECO:0000256" key="1">
    <source>
        <dbReference type="ARBA" id="ARBA00004123"/>
    </source>
</evidence>
<evidence type="ECO:0000259" key="13">
    <source>
        <dbReference type="PROSITE" id="PS50011"/>
    </source>
</evidence>
<feature type="compositionally biased region" description="Basic and acidic residues" evidence="12">
    <location>
        <begin position="516"/>
        <end position="526"/>
    </location>
</feature>
<accession>A0A9W7STJ2</accession>
<reference evidence="14 15" key="2">
    <citation type="journal article" date="2021" name="Curr. Genet.">
        <title>Genetic response to nitrogen starvation in the aggressive Eucalyptus foliar pathogen Teratosphaeria destructans.</title>
        <authorList>
            <person name="Havenga M."/>
            <person name="Wingfield B.D."/>
            <person name="Wingfield M.J."/>
            <person name="Dreyer L.L."/>
            <person name="Roets F."/>
            <person name="Aylward J."/>
        </authorList>
    </citation>
    <scope>NUCLEOTIDE SEQUENCE [LARGE SCALE GENOMIC DNA]</scope>
    <source>
        <strain evidence="14">CMW44962</strain>
    </source>
</reference>
<comment type="catalytic activity">
    <reaction evidence="9">
        <text>L-threonyl-[protein] + ATP = O-phospho-L-threonyl-[protein] + ADP + H(+)</text>
        <dbReference type="Rhea" id="RHEA:46608"/>
        <dbReference type="Rhea" id="RHEA-COMP:11060"/>
        <dbReference type="Rhea" id="RHEA-COMP:11605"/>
        <dbReference type="ChEBI" id="CHEBI:15378"/>
        <dbReference type="ChEBI" id="CHEBI:30013"/>
        <dbReference type="ChEBI" id="CHEBI:30616"/>
        <dbReference type="ChEBI" id="CHEBI:61977"/>
        <dbReference type="ChEBI" id="CHEBI:456216"/>
        <dbReference type="EC" id="2.7.11.22"/>
    </reaction>
</comment>
<feature type="region of interest" description="Disordered" evidence="12">
    <location>
        <begin position="453"/>
        <end position="814"/>
    </location>
</feature>
<dbReference type="OrthoDB" id="28397at2759"/>
<dbReference type="PROSITE" id="PS00107">
    <property type="entry name" value="PROTEIN_KINASE_ATP"/>
    <property type="match status" value="1"/>
</dbReference>
<keyword evidence="15" id="KW-1185">Reference proteome</keyword>
<dbReference type="FunFam" id="1.10.510.10:FF:000562">
    <property type="entry name" value="Serine/threonine-protein kinase bur1"/>
    <property type="match status" value="1"/>
</dbReference>
<dbReference type="InterPro" id="IPR050108">
    <property type="entry name" value="CDK"/>
</dbReference>
<feature type="compositionally biased region" description="Basic and acidic residues" evidence="12">
    <location>
        <begin position="726"/>
        <end position="740"/>
    </location>
</feature>
<comment type="catalytic activity">
    <reaction evidence="10">
        <text>L-seryl-[protein] + ATP = O-phospho-L-seryl-[protein] + ADP + H(+)</text>
        <dbReference type="Rhea" id="RHEA:17989"/>
        <dbReference type="Rhea" id="RHEA-COMP:9863"/>
        <dbReference type="Rhea" id="RHEA-COMP:11604"/>
        <dbReference type="ChEBI" id="CHEBI:15378"/>
        <dbReference type="ChEBI" id="CHEBI:29999"/>
        <dbReference type="ChEBI" id="CHEBI:30616"/>
        <dbReference type="ChEBI" id="CHEBI:83421"/>
        <dbReference type="ChEBI" id="CHEBI:456216"/>
        <dbReference type="EC" id="2.7.11.22"/>
    </reaction>
</comment>
<dbReference type="PROSITE" id="PS50011">
    <property type="entry name" value="PROTEIN_KINASE_DOM"/>
    <property type="match status" value="1"/>
</dbReference>
<comment type="caution">
    <text evidence="14">The sequence shown here is derived from an EMBL/GenBank/DDBJ whole genome shotgun (WGS) entry which is preliminary data.</text>
</comment>
<dbReference type="GO" id="GO:0005524">
    <property type="term" value="F:ATP binding"/>
    <property type="evidence" value="ECO:0007669"/>
    <property type="project" value="UniProtKB-UniRule"/>
</dbReference>
<reference evidence="14 15" key="1">
    <citation type="journal article" date="2018" name="IMA Fungus">
        <title>IMA Genome-F 10: Nine draft genome sequences of Claviceps purpurea s.lat., including C. arundinis, C. humidiphila, and C. cf. spartinae, pseudomolecules for the pitch canker pathogen Fusarium circinatum, draft genome of Davidsoniella eucalypti, Grosmannia galeiformis, Quambalaria eucalypti, and Teratosphaeria destructans.</title>
        <authorList>
            <person name="Wingfield B.D."/>
            <person name="Liu M."/>
            <person name="Nguyen H.D."/>
            <person name="Lane F.A."/>
            <person name="Morgan S.W."/>
            <person name="De Vos L."/>
            <person name="Wilken P.M."/>
            <person name="Duong T.A."/>
            <person name="Aylward J."/>
            <person name="Coetzee M.P."/>
            <person name="Dadej K."/>
            <person name="De Beer Z.W."/>
            <person name="Findlay W."/>
            <person name="Havenga M."/>
            <person name="Kolarik M."/>
            <person name="Menzies J.G."/>
            <person name="Naidoo K."/>
            <person name="Pochopski O."/>
            <person name="Shoukouhi P."/>
            <person name="Santana Q.C."/>
            <person name="Seifert K.A."/>
            <person name="Soal N."/>
            <person name="Steenkamp E.T."/>
            <person name="Tatham C.T."/>
            <person name="van der Nest M.A."/>
            <person name="Wingfield M.J."/>
        </authorList>
    </citation>
    <scope>NUCLEOTIDE SEQUENCE [LARGE SCALE GENOMIC DNA]</scope>
    <source>
        <strain evidence="14">CMW44962</strain>
    </source>
</reference>
<evidence type="ECO:0000313" key="15">
    <source>
        <dbReference type="Proteomes" id="UP001138500"/>
    </source>
</evidence>
<evidence type="ECO:0000256" key="7">
    <source>
        <dbReference type="ARBA" id="ARBA00022840"/>
    </source>
</evidence>
<comment type="subcellular location">
    <subcellularLocation>
        <location evidence="1">Nucleus</location>
    </subcellularLocation>
</comment>
<comment type="similarity">
    <text evidence="2">Belongs to the protein kinase superfamily. CMGC Ser/Thr protein kinase family. CDC2/CDKX subfamily.</text>
</comment>
<dbReference type="GO" id="GO:0005634">
    <property type="term" value="C:nucleus"/>
    <property type="evidence" value="ECO:0007669"/>
    <property type="project" value="UniProtKB-SubCell"/>
</dbReference>
<dbReference type="SUPFAM" id="SSF56112">
    <property type="entry name" value="Protein kinase-like (PK-like)"/>
    <property type="match status" value="1"/>
</dbReference>
<dbReference type="PANTHER" id="PTHR24056:SF233">
    <property type="entry name" value="CYCLIN-DEPENDENT KINASE 9"/>
    <property type="match status" value="1"/>
</dbReference>
<feature type="binding site" evidence="11">
    <location>
        <position position="152"/>
    </location>
    <ligand>
        <name>ATP</name>
        <dbReference type="ChEBI" id="CHEBI:30616"/>
    </ligand>
</feature>
<keyword evidence="4" id="KW-0808">Transferase</keyword>
<dbReference type="Pfam" id="PF00069">
    <property type="entry name" value="Pkinase"/>
    <property type="match status" value="1"/>
</dbReference>
<protein>
    <submittedName>
        <fullName evidence="14">Serine/threonine-protein kinase bur1</fullName>
    </submittedName>
</protein>
<dbReference type="EMBL" id="RIBY02001667">
    <property type="protein sequence ID" value="KAH9828329.1"/>
    <property type="molecule type" value="Genomic_DNA"/>
</dbReference>
<evidence type="ECO:0000313" key="14">
    <source>
        <dbReference type="EMBL" id="KAH9828329.1"/>
    </source>
</evidence>
<dbReference type="PANTHER" id="PTHR24056">
    <property type="entry name" value="CELL DIVISION PROTEIN KINASE"/>
    <property type="match status" value="1"/>
</dbReference>
<evidence type="ECO:0000256" key="12">
    <source>
        <dbReference type="SAM" id="MobiDB-lite"/>
    </source>
</evidence>
<dbReference type="InterPro" id="IPR017441">
    <property type="entry name" value="Protein_kinase_ATP_BS"/>
</dbReference>
<dbReference type="GO" id="GO:0004693">
    <property type="term" value="F:cyclin-dependent protein serine/threonine kinase activity"/>
    <property type="evidence" value="ECO:0007669"/>
    <property type="project" value="UniProtKB-EC"/>
</dbReference>
<evidence type="ECO:0000256" key="9">
    <source>
        <dbReference type="ARBA" id="ARBA00047811"/>
    </source>
</evidence>
<organism evidence="14 15">
    <name type="scientific">Teratosphaeria destructans</name>
    <dbReference type="NCBI Taxonomy" id="418781"/>
    <lineage>
        <taxon>Eukaryota</taxon>
        <taxon>Fungi</taxon>
        <taxon>Dikarya</taxon>
        <taxon>Ascomycota</taxon>
        <taxon>Pezizomycotina</taxon>
        <taxon>Dothideomycetes</taxon>
        <taxon>Dothideomycetidae</taxon>
        <taxon>Mycosphaerellales</taxon>
        <taxon>Teratosphaeriaceae</taxon>
        <taxon>Teratosphaeria</taxon>
    </lineage>
</organism>
<dbReference type="InterPro" id="IPR008271">
    <property type="entry name" value="Ser/Thr_kinase_AS"/>
</dbReference>
<evidence type="ECO:0000256" key="2">
    <source>
        <dbReference type="ARBA" id="ARBA00006485"/>
    </source>
</evidence>
<proteinExistence type="inferred from homology"/>
<feature type="compositionally biased region" description="Basic and acidic residues" evidence="12">
    <location>
        <begin position="492"/>
        <end position="509"/>
    </location>
</feature>
<evidence type="ECO:0000256" key="3">
    <source>
        <dbReference type="ARBA" id="ARBA00022527"/>
    </source>
</evidence>
<evidence type="ECO:0000256" key="11">
    <source>
        <dbReference type="PROSITE-ProRule" id="PRU10141"/>
    </source>
</evidence>
<dbReference type="SMART" id="SM00220">
    <property type="entry name" value="S_TKc"/>
    <property type="match status" value="1"/>
</dbReference>
<dbReference type="InterPro" id="IPR000719">
    <property type="entry name" value="Prot_kinase_dom"/>
</dbReference>
<evidence type="ECO:0000256" key="10">
    <source>
        <dbReference type="ARBA" id="ARBA00048367"/>
    </source>
</evidence>
<feature type="compositionally biased region" description="Pro residues" evidence="12">
    <location>
        <begin position="800"/>
        <end position="811"/>
    </location>
</feature>
<feature type="compositionally biased region" description="Pro residues" evidence="12">
    <location>
        <begin position="64"/>
        <end position="75"/>
    </location>
</feature>
<evidence type="ECO:0000256" key="8">
    <source>
        <dbReference type="ARBA" id="ARBA00023242"/>
    </source>
</evidence>
<evidence type="ECO:0000256" key="4">
    <source>
        <dbReference type="ARBA" id="ARBA00022679"/>
    </source>
</evidence>
<feature type="compositionally biased region" description="Basic and acidic residues" evidence="12">
    <location>
        <begin position="785"/>
        <end position="796"/>
    </location>
</feature>
<keyword evidence="5 11" id="KW-0547">Nucleotide-binding</keyword>
<keyword evidence="7 11" id="KW-0067">ATP-binding</keyword>
<evidence type="ECO:0000256" key="5">
    <source>
        <dbReference type="ARBA" id="ARBA00022741"/>
    </source>
</evidence>
<feature type="region of interest" description="Disordered" evidence="12">
    <location>
        <begin position="52"/>
        <end position="78"/>
    </location>
</feature>
<dbReference type="Proteomes" id="UP001138500">
    <property type="component" value="Unassembled WGS sequence"/>
</dbReference>
<keyword evidence="6 14" id="KW-0418">Kinase</keyword>
<gene>
    <name evidence="14" type="ORF">Tdes44962_MAKER02494</name>
</gene>
<dbReference type="AlphaFoldDB" id="A0A9W7STJ2"/>
<sequence>MFKVPSAVEHLEILPPATPCRSCTLPNDCASRCSFALSQCASLAVDTGPHTPPCRDSSLGALAIPPPPPPPPPPSQTYTASHRTSLLGIPLDAMAQIATPPADVMTDPTQRRFRGSAKISEYDITNAKLGEGTFGVVSKARSKRTGNIVALKKILMHNEKEGFPITALREVKLLKMLSHPNILKLEEMAVERQQSDEKGKTGKKRATLYMVMPYMDHDLSGMLTNPDIRFNEAQIKCYMLQLIEGVRYLHASNILHRDMKAANILISNKGLLQIADFGLARHYEGATPQPGMGCGDAVREYTSLVVTRWYRPPELLLTFKRYTPAIDMWGVGCIFGEMFERKPILEGKTDIDQCIRIFKLVGSPNDQNMPGWNELPGCEGRNMWDPQEGDIAVRFGDKISREGLDLLKQLLRLDWRKRINAIDALKHPYFSTTPLPARPESLPTYNDSHELDARRRGHEKQHALPPAPAGGTVGMGPDEHSGPANGAGYRNGYDRYDDRAPRGYGRDRAPPGMQPRYDDRPPRKPPMDAGLPPRVPAYAQQRGPPPTNGHNLPARSGHDPYDYPPPRGGPPRTGGGGPAVDTYFPSYSGPDRDRDRPFPPRDRDYERDYGRGRRGDEGGYRDPDAPYPRDRGYRDADVSYRDRDRDRDRGYGGPPDMRRTRSRSPDRHGVQRESDARRERLQNREREMPSLSIEPLSPRTNAKREREASGQSIAEWDAPGQSTMEWDERWAVSLGSDRRSPSKKVRHDSGKTGSGLDSDDTMDGHTENYSRRRISLPSRAFHAGESPESHPREGRKSLPARPPPTPPPPALHPRQERTLIPIRNPQNCQPSVLHINKTRSTSGLLSRAANAVKRVISGEISPGKRNDSANLAELEIQHIFEALPHTYNIPCPYCFDPPTARPG</sequence>
<dbReference type="Gene3D" id="1.10.510.10">
    <property type="entry name" value="Transferase(Phosphotransferase) domain 1"/>
    <property type="match status" value="1"/>
</dbReference>
<keyword evidence="3" id="KW-0723">Serine/threonine-protein kinase</keyword>
<feature type="compositionally biased region" description="Basic and acidic residues" evidence="12">
    <location>
        <begin position="590"/>
        <end position="688"/>
    </location>
</feature>